<reference evidence="1" key="2">
    <citation type="submission" date="2020-07" db="EMBL/GenBank/DDBJ databases">
        <authorList>
            <person name="Vera ALvarez R."/>
            <person name="Arias-Moreno D.M."/>
            <person name="Jimenez-Jacinto V."/>
            <person name="Jimenez-Bremont J.F."/>
            <person name="Swaminathan K."/>
            <person name="Moose S.P."/>
            <person name="Guerrero-Gonzalez M.L."/>
            <person name="Marino-Ramirez L."/>
            <person name="Landsman D."/>
            <person name="Rodriguez-Kessler M."/>
            <person name="Delgado-Sanchez P."/>
        </authorList>
    </citation>
    <scope>NUCLEOTIDE SEQUENCE</scope>
    <source>
        <tissue evidence="1">Cladode</tissue>
    </source>
</reference>
<sequence length="100" mass="11596">MAVGKPRFLFCPVRSCYMTDMHEVDKCCPHKVIQNSSTSALQVRLHIQEPHHINSLCSPFEQLKKSLEGRLFSLDYNQLEHNALLKVPSSSQWKLRLLNF</sequence>
<dbReference type="EMBL" id="GISG01070828">
    <property type="protein sequence ID" value="MBA4629782.1"/>
    <property type="molecule type" value="Transcribed_RNA"/>
</dbReference>
<accession>A0A7C9D261</accession>
<reference evidence="1" key="1">
    <citation type="journal article" date="2013" name="J. Plant Res.">
        <title>Effect of fungi and light on seed germination of three Opuntia species from semiarid lands of central Mexico.</title>
        <authorList>
            <person name="Delgado-Sanchez P."/>
            <person name="Jimenez-Bremont J.F."/>
            <person name="Guerrero-Gonzalez Mde L."/>
            <person name="Flores J."/>
        </authorList>
    </citation>
    <scope>NUCLEOTIDE SEQUENCE</scope>
    <source>
        <tissue evidence="1">Cladode</tissue>
    </source>
</reference>
<organism evidence="1">
    <name type="scientific">Opuntia streptacantha</name>
    <name type="common">Prickly pear cactus</name>
    <name type="synonym">Opuntia cardona</name>
    <dbReference type="NCBI Taxonomy" id="393608"/>
    <lineage>
        <taxon>Eukaryota</taxon>
        <taxon>Viridiplantae</taxon>
        <taxon>Streptophyta</taxon>
        <taxon>Embryophyta</taxon>
        <taxon>Tracheophyta</taxon>
        <taxon>Spermatophyta</taxon>
        <taxon>Magnoliopsida</taxon>
        <taxon>eudicotyledons</taxon>
        <taxon>Gunneridae</taxon>
        <taxon>Pentapetalae</taxon>
        <taxon>Caryophyllales</taxon>
        <taxon>Cactineae</taxon>
        <taxon>Cactaceae</taxon>
        <taxon>Opuntioideae</taxon>
        <taxon>Opuntia</taxon>
    </lineage>
</organism>
<protein>
    <submittedName>
        <fullName evidence="1">Uncharacterized protein</fullName>
    </submittedName>
</protein>
<name>A0A7C9D261_OPUST</name>
<dbReference type="EMBL" id="GISG01070839">
    <property type="protein sequence ID" value="MBA4629783.1"/>
    <property type="molecule type" value="Transcribed_RNA"/>
</dbReference>
<dbReference type="AlphaFoldDB" id="A0A7C9D261"/>
<evidence type="ECO:0000313" key="1">
    <source>
        <dbReference type="EMBL" id="MBA4629783.1"/>
    </source>
</evidence>
<proteinExistence type="predicted"/>